<sequence length="37" mass="4384">MLLSQDKELATTKREIQGKSGNYWLNWDMPFILKNLT</sequence>
<gene>
    <name evidence="1" type="ORF">EV199_2516</name>
</gene>
<name>A0A4Q7N6J4_9BACT</name>
<dbReference type="Proteomes" id="UP000293874">
    <property type="component" value="Unassembled WGS sequence"/>
</dbReference>
<keyword evidence="2" id="KW-1185">Reference proteome</keyword>
<protein>
    <submittedName>
        <fullName evidence="1">Uncharacterized protein</fullName>
    </submittedName>
</protein>
<evidence type="ECO:0000313" key="1">
    <source>
        <dbReference type="EMBL" id="RZS76630.1"/>
    </source>
</evidence>
<organism evidence="1 2">
    <name type="scientific">Pseudobacter ginsenosidimutans</name>
    <dbReference type="NCBI Taxonomy" id="661488"/>
    <lineage>
        <taxon>Bacteria</taxon>
        <taxon>Pseudomonadati</taxon>
        <taxon>Bacteroidota</taxon>
        <taxon>Chitinophagia</taxon>
        <taxon>Chitinophagales</taxon>
        <taxon>Chitinophagaceae</taxon>
        <taxon>Pseudobacter</taxon>
    </lineage>
</organism>
<accession>A0A4Q7N6J4</accession>
<evidence type="ECO:0000313" key="2">
    <source>
        <dbReference type="Proteomes" id="UP000293874"/>
    </source>
</evidence>
<dbReference type="EMBL" id="SGXA01000001">
    <property type="protein sequence ID" value="RZS76630.1"/>
    <property type="molecule type" value="Genomic_DNA"/>
</dbReference>
<reference evidence="1 2" key="1">
    <citation type="submission" date="2019-02" db="EMBL/GenBank/DDBJ databases">
        <title>Genomic Encyclopedia of Type Strains, Phase IV (KMG-IV): sequencing the most valuable type-strain genomes for metagenomic binning, comparative biology and taxonomic classification.</title>
        <authorList>
            <person name="Goeker M."/>
        </authorList>
    </citation>
    <scope>NUCLEOTIDE SEQUENCE [LARGE SCALE GENOMIC DNA]</scope>
    <source>
        <strain evidence="1 2">DSM 18116</strain>
    </source>
</reference>
<comment type="caution">
    <text evidence="1">The sequence shown here is derived from an EMBL/GenBank/DDBJ whole genome shotgun (WGS) entry which is preliminary data.</text>
</comment>
<proteinExistence type="predicted"/>
<dbReference type="AlphaFoldDB" id="A0A4Q7N6J4"/>